<reference evidence="2 3" key="1">
    <citation type="submission" date="2019-01" db="EMBL/GenBank/DDBJ databases">
        <title>Pseudolysobacter antarctica gen. nov., sp. nov., isolated from Fildes Peninsula, Antarctica.</title>
        <authorList>
            <person name="Wei Z."/>
            <person name="Peng F."/>
        </authorList>
    </citation>
    <scope>NUCLEOTIDE SEQUENCE [LARGE SCALE GENOMIC DNA]</scope>
    <source>
        <strain evidence="2 3">AQ6-296</strain>
    </source>
</reference>
<dbReference type="Gene3D" id="2.60.40.10">
    <property type="entry name" value="Immunoglobulins"/>
    <property type="match status" value="1"/>
</dbReference>
<dbReference type="Gene3D" id="2.60.120.200">
    <property type="match status" value="1"/>
</dbReference>
<dbReference type="AlphaFoldDB" id="A0A411HN57"/>
<dbReference type="KEGG" id="xbc:ELE36_16915"/>
<dbReference type="OrthoDB" id="9813435at2"/>
<dbReference type="Proteomes" id="UP000291562">
    <property type="component" value="Chromosome"/>
</dbReference>
<keyword evidence="3" id="KW-1185">Reference proteome</keyword>
<feature type="compositionally biased region" description="Polar residues" evidence="1">
    <location>
        <begin position="467"/>
        <end position="477"/>
    </location>
</feature>
<evidence type="ECO:0000256" key="1">
    <source>
        <dbReference type="SAM" id="MobiDB-lite"/>
    </source>
</evidence>
<dbReference type="RefSeq" id="WP_129835371.1">
    <property type="nucleotide sequence ID" value="NZ_CP035704.1"/>
</dbReference>
<protein>
    <recommendedName>
        <fullName evidence="4">Fibronectin type-III domain-containing protein</fullName>
    </recommendedName>
</protein>
<organism evidence="2 3">
    <name type="scientific">Pseudolysobacter antarcticus</name>
    <dbReference type="NCBI Taxonomy" id="2511995"/>
    <lineage>
        <taxon>Bacteria</taxon>
        <taxon>Pseudomonadati</taxon>
        <taxon>Pseudomonadota</taxon>
        <taxon>Gammaproteobacteria</taxon>
        <taxon>Lysobacterales</taxon>
        <taxon>Rhodanobacteraceae</taxon>
        <taxon>Pseudolysobacter</taxon>
    </lineage>
</organism>
<evidence type="ECO:0000313" key="3">
    <source>
        <dbReference type="Proteomes" id="UP000291562"/>
    </source>
</evidence>
<dbReference type="SUPFAM" id="SSF49265">
    <property type="entry name" value="Fibronectin type III"/>
    <property type="match status" value="1"/>
</dbReference>
<sequence length="954" mass="100529">MDARHDVSAPMRDIAKTLPVEAPKGTDEAPFLIPNLFLKPQKNQFNGNGALLDLQKNPSIQKTFTGTPAPAIIKSFDGINAANSGCGCEPPDTNGDVSDVQYIQWVNSAWAIYDKSTGAVIPNGPSSYTAGSSFWAGFGGNCQTHNDGDPIMIWDAIARRWMASQFVVPSGSGSNVGSAQCFAISTSEDPTGSYYRYEFDSTYFGDYPKIGIWADDSGTQDAYLLTTHQFDEANGEAFVGGALVAVQRDNMLQGLPASMVAFENYPGAADNYGIQALHLGGTSKVAAFSCPAFVHFDSSSSSYRFWDLCLDWTSPAASVLSAVPTQLKANQQFLPDFDSSVQPGTAAVLDSFGSNMMYRATARAFPAGAPERVSVVVNHTVKADANQGGIRWVHFGLNPGPSDRIFADNFETIGVPPIPLIAPTALTKAILDQGVYAPDTDTRWLGSIAIDANDNIGLGYSVSSSTTKPQVRTTGRTGSDPAGTMRDEQSCVVANGVHTGTGGRWGDYSTMSVDPSDQCTFWFSTEYFPINSVSTWSTRICSFKFANCGTADFALVSDTQTRLEICGATATSDPSYALRVGVLNGYNSGVTLAATGFPAGETPTFSLNPLPSTPGSSLLTLVGGLSLPTGEYSGVVSATDAVPNSRSLNLQLGVSSSVPAQPSLLTPSDGASGVKVVQNLTWSATLDALHYLVEVATDSGFSNIVASATVDNTNWSTPLLQNTTTYYWRVTSLNYCGTGAASNSASFTTGVPGTCPVGTTLTNVYTEGWDSHTADGWTRDGSGGTGTNSNWTLTATPNSGTGFGTGSYAYYIKNNTVTSDRGLISPAIVIPSTGVQAVLLSYDVYHAMEDNGPGSCYDGLYLQAKASPATVFGYLGPERMLTDPYTGLSDYSTTTQEWCTVSPGAKPKHSIVDMDSFAGQTVQLRFDATTDSGGATTTSPNGVAVDNVKIDVCQ</sequence>
<evidence type="ECO:0008006" key="4">
    <source>
        <dbReference type="Google" id="ProtNLM"/>
    </source>
</evidence>
<proteinExistence type="predicted"/>
<dbReference type="InterPro" id="IPR013783">
    <property type="entry name" value="Ig-like_fold"/>
</dbReference>
<evidence type="ECO:0000313" key="2">
    <source>
        <dbReference type="EMBL" id="QBB71904.1"/>
    </source>
</evidence>
<dbReference type="EMBL" id="CP035704">
    <property type="protein sequence ID" value="QBB71904.1"/>
    <property type="molecule type" value="Genomic_DNA"/>
</dbReference>
<name>A0A411HN57_9GAMM</name>
<feature type="region of interest" description="Disordered" evidence="1">
    <location>
        <begin position="467"/>
        <end position="486"/>
    </location>
</feature>
<dbReference type="InterPro" id="IPR036116">
    <property type="entry name" value="FN3_sf"/>
</dbReference>
<accession>A0A411HN57</accession>
<gene>
    <name evidence="2" type="ORF">ELE36_16915</name>
</gene>